<dbReference type="EMBL" id="LAZR01046635">
    <property type="protein sequence ID" value="KKK96080.1"/>
    <property type="molecule type" value="Genomic_DNA"/>
</dbReference>
<evidence type="ECO:0000313" key="1">
    <source>
        <dbReference type="EMBL" id="KKK96080.1"/>
    </source>
</evidence>
<proteinExistence type="predicted"/>
<gene>
    <name evidence="1" type="ORF">LCGC14_2666370</name>
</gene>
<reference evidence="1" key="1">
    <citation type="journal article" date="2015" name="Nature">
        <title>Complex archaea that bridge the gap between prokaryotes and eukaryotes.</title>
        <authorList>
            <person name="Spang A."/>
            <person name="Saw J.H."/>
            <person name="Jorgensen S.L."/>
            <person name="Zaremba-Niedzwiedzka K."/>
            <person name="Martijn J."/>
            <person name="Lind A.E."/>
            <person name="van Eijk R."/>
            <person name="Schleper C."/>
            <person name="Guy L."/>
            <person name="Ettema T.J."/>
        </authorList>
    </citation>
    <scope>NUCLEOTIDE SEQUENCE</scope>
</reference>
<dbReference type="AlphaFoldDB" id="A0A0F9ACT1"/>
<comment type="caution">
    <text evidence="1">The sequence shown here is derived from an EMBL/GenBank/DDBJ whole genome shotgun (WGS) entry which is preliminary data.</text>
</comment>
<name>A0A0F9ACT1_9ZZZZ</name>
<sequence length="62" mass="6910">MALEQRQLEQLASKCRDIATLTAVICNCSSLEEEVRSLEILRTVDDALEQAKTLSRAMIDDA</sequence>
<protein>
    <submittedName>
        <fullName evidence="1">Uncharacterized protein</fullName>
    </submittedName>
</protein>
<organism evidence="1">
    <name type="scientific">marine sediment metagenome</name>
    <dbReference type="NCBI Taxonomy" id="412755"/>
    <lineage>
        <taxon>unclassified sequences</taxon>
        <taxon>metagenomes</taxon>
        <taxon>ecological metagenomes</taxon>
    </lineage>
</organism>
<accession>A0A0F9ACT1</accession>